<keyword evidence="1" id="KW-0418">Kinase</keyword>
<evidence type="ECO:0000313" key="6">
    <source>
        <dbReference type="Proteomes" id="UP001227964"/>
    </source>
</evidence>
<accession>A0ABT7I9L2</accession>
<feature type="domain" description="PAS" evidence="4">
    <location>
        <begin position="229"/>
        <end position="295"/>
    </location>
</feature>
<feature type="transmembrane region" description="Helical" evidence="3">
    <location>
        <begin position="166"/>
        <end position="187"/>
    </location>
</feature>
<keyword evidence="6" id="KW-1185">Reference proteome</keyword>
<evidence type="ECO:0000256" key="2">
    <source>
        <dbReference type="SAM" id="Coils"/>
    </source>
</evidence>
<evidence type="ECO:0000259" key="4">
    <source>
        <dbReference type="SMART" id="SM00091"/>
    </source>
</evidence>
<keyword evidence="2" id="KW-0175">Coiled coil</keyword>
<dbReference type="InterPro" id="IPR000014">
    <property type="entry name" value="PAS"/>
</dbReference>
<keyword evidence="3" id="KW-0812">Transmembrane</keyword>
<dbReference type="SUPFAM" id="SSF55785">
    <property type="entry name" value="PYP-like sensor domain (PAS domain)"/>
    <property type="match status" value="1"/>
</dbReference>
<dbReference type="RefSeq" id="WP_285389933.1">
    <property type="nucleotide sequence ID" value="NZ_JASSVS010000003.1"/>
</dbReference>
<organism evidence="5 6">
    <name type="scientific">Marinobacter azerbaijanicus</name>
    <dbReference type="NCBI Taxonomy" id="3050455"/>
    <lineage>
        <taxon>Bacteria</taxon>
        <taxon>Pseudomonadati</taxon>
        <taxon>Pseudomonadota</taxon>
        <taxon>Gammaproteobacteria</taxon>
        <taxon>Pseudomonadales</taxon>
        <taxon>Marinobacteraceae</taxon>
        <taxon>Marinobacter</taxon>
    </lineage>
</organism>
<dbReference type="Pfam" id="PF08448">
    <property type="entry name" value="PAS_4"/>
    <property type="match status" value="1"/>
</dbReference>
<protein>
    <submittedName>
        <fullName evidence="5">PAS domain-containing protein</fullName>
    </submittedName>
</protein>
<reference evidence="5 6" key="1">
    <citation type="submission" date="2023-06" db="EMBL/GenBank/DDBJ databases">
        <title>Marinobacter azerbaijanicus a moderately halophilic, isolated from Urmia Lake in Azerbaijan region of Iran.</title>
        <authorList>
            <person name="Sanchez-Porro C."/>
            <person name="Aghdam E.M."/>
            <person name="Saheb S.M."/>
            <person name="Tarhriz V."/>
            <person name="Kazemi E."/>
            <person name="Ammozegar M.A."/>
            <person name="Ventosa A."/>
            <person name="Hejazi M.S."/>
        </authorList>
    </citation>
    <scope>NUCLEOTIDE SEQUENCE [LARGE SCALE GENOMIC DNA]</scope>
    <source>
        <strain evidence="5 6">TBZ242</strain>
    </source>
</reference>
<evidence type="ECO:0000256" key="3">
    <source>
        <dbReference type="SAM" id="Phobius"/>
    </source>
</evidence>
<feature type="transmembrane region" description="Helical" evidence="3">
    <location>
        <begin position="12"/>
        <end position="36"/>
    </location>
</feature>
<dbReference type="SMART" id="SM00091">
    <property type="entry name" value="PAS"/>
    <property type="match status" value="1"/>
</dbReference>
<dbReference type="CDD" id="cd00130">
    <property type="entry name" value="PAS"/>
    <property type="match status" value="1"/>
</dbReference>
<dbReference type="InterPro" id="IPR013656">
    <property type="entry name" value="PAS_4"/>
</dbReference>
<sequence length="344" mass="38464">MESHGLTGKGHILTLPHLWAPLLILAVGLVVTGFTASALEDHSRNLAEEVYRQQHNKLVARLSGHDQIPPTYIDRVVPDRTVKDSASVGLWLATVFKGVVPGTINLRVDTLERHTKIPLYQTTHTANPDPSRSLRSEVAIGEHRWLLTTSPDTRFLERPANQSLRFALLAGLSMTLLAAMIVTLMCLRIRRWQIRYRTAERAREEYVRQLDNMQVEKSILRQALNDSEQRSRDLVALSGATICELDEEATTGYISPQVADLLQKAPADLTGVPFEQLIDPACVDNFQRTLQAARQERQIQRIDLKLLDADSNKVSVTLRALALQDTLRGFSGYRLSLQPNGPAS</sequence>
<keyword evidence="1" id="KW-0808">Transferase</keyword>
<keyword evidence="3" id="KW-0472">Membrane</keyword>
<name>A0ABT7I9L2_9GAMM</name>
<dbReference type="Gene3D" id="3.30.450.20">
    <property type="entry name" value="PAS domain"/>
    <property type="match status" value="1"/>
</dbReference>
<proteinExistence type="predicted"/>
<evidence type="ECO:0000256" key="1">
    <source>
        <dbReference type="ARBA" id="ARBA00022777"/>
    </source>
</evidence>
<comment type="caution">
    <text evidence="5">The sequence shown here is derived from an EMBL/GenBank/DDBJ whole genome shotgun (WGS) entry which is preliminary data.</text>
</comment>
<dbReference type="Proteomes" id="UP001227964">
    <property type="component" value="Unassembled WGS sequence"/>
</dbReference>
<dbReference type="InterPro" id="IPR035965">
    <property type="entry name" value="PAS-like_dom_sf"/>
</dbReference>
<gene>
    <name evidence="5" type="ORF">QPM17_06940</name>
</gene>
<dbReference type="EMBL" id="JASSVS010000003">
    <property type="protein sequence ID" value="MDL0430852.1"/>
    <property type="molecule type" value="Genomic_DNA"/>
</dbReference>
<feature type="coiled-coil region" evidence="2">
    <location>
        <begin position="189"/>
        <end position="230"/>
    </location>
</feature>
<keyword evidence="3" id="KW-1133">Transmembrane helix</keyword>
<evidence type="ECO:0000313" key="5">
    <source>
        <dbReference type="EMBL" id="MDL0430852.1"/>
    </source>
</evidence>